<evidence type="ECO:0000256" key="6">
    <source>
        <dbReference type="ARBA" id="ARBA00023136"/>
    </source>
</evidence>
<evidence type="ECO:0000259" key="9">
    <source>
        <dbReference type="PROSITE" id="PS50850"/>
    </source>
</evidence>
<keyword evidence="4 8" id="KW-0812">Transmembrane</keyword>
<dbReference type="EMBL" id="QYYA01000003">
    <property type="protein sequence ID" value="RJG17361.1"/>
    <property type="molecule type" value="Genomic_DNA"/>
</dbReference>
<dbReference type="SUPFAM" id="SSF103473">
    <property type="entry name" value="MFS general substrate transporter"/>
    <property type="match status" value="1"/>
</dbReference>
<comment type="subcellular location">
    <subcellularLocation>
        <location evidence="1">Cell membrane</location>
        <topology evidence="1">Multi-pass membrane protein</topology>
    </subcellularLocation>
</comment>
<feature type="transmembrane region" description="Helical" evidence="8">
    <location>
        <begin position="302"/>
        <end position="322"/>
    </location>
</feature>
<proteinExistence type="predicted"/>
<organism evidence="10 11">
    <name type="scientific">Alcanivorax profundi</name>
    <dbReference type="NCBI Taxonomy" id="2338368"/>
    <lineage>
        <taxon>Bacteria</taxon>
        <taxon>Pseudomonadati</taxon>
        <taxon>Pseudomonadota</taxon>
        <taxon>Gammaproteobacteria</taxon>
        <taxon>Oceanospirillales</taxon>
        <taxon>Alcanivoracaceae</taxon>
        <taxon>Alcanivorax</taxon>
    </lineage>
</organism>
<feature type="transmembrane region" description="Helical" evidence="8">
    <location>
        <begin position="51"/>
        <end position="69"/>
    </location>
</feature>
<dbReference type="OrthoDB" id="9812221at2"/>
<dbReference type="GO" id="GO:0005886">
    <property type="term" value="C:plasma membrane"/>
    <property type="evidence" value="ECO:0007669"/>
    <property type="project" value="UniProtKB-SubCell"/>
</dbReference>
<evidence type="ECO:0000313" key="10">
    <source>
        <dbReference type="EMBL" id="RJG17361.1"/>
    </source>
</evidence>
<sequence>MTPVEKPATRREWLGLAVLMLPTVLLALDMTVLHLAAPHLSADLQPTSAELLWILDIYGFMIAGFLVTMGTLGDRIGRRKLLLAGATAFGAASALAAFASTAEMLIASRAVLGIAGATLMPSTLSLLRNMFQVEQERTLAITVWMTGFIVGSAIGPLVGGALLEYFWWGSVFLLGVPVMLLLLICGPVLLPEFRDDEAGRQDWTSALLSVAMVLAVIYGLKDMARNGITVLPLLAIALGLIIGVAFTRRQRRLAEPMLDMTLFANRMFSTSVGAMMLTILALSGAWLMVFQYLQGVLDLSPLQSGLVMLPPAVVQTVASLLIPRLVGRVSRQKLVSLGLLMAAFGLVLLLPVEDPSDIPLLIAGMTIMGIGVMPMMILGTDMVVSAAPPRKAGAASATSETATELGMALGIAVIGSIGAAVYRTHMRVAMPADLPDTLSLAAMDTLGGALGAAAQLPGETGQTLMSAAKTAFNLALHTNAAIGAVILAGTAALVAILLRNSAPPADDEGHRERAAESTAPQHGAIPGAVTAPEAQG</sequence>
<feature type="transmembrane region" description="Helical" evidence="8">
    <location>
        <begin position="81"/>
        <end position="100"/>
    </location>
</feature>
<feature type="transmembrane region" description="Helical" evidence="8">
    <location>
        <begin position="202"/>
        <end position="220"/>
    </location>
</feature>
<dbReference type="InterPro" id="IPR036259">
    <property type="entry name" value="MFS_trans_sf"/>
</dbReference>
<reference evidence="10 11" key="1">
    <citation type="submission" date="2018-09" db="EMBL/GenBank/DDBJ databases">
        <title>Alcanivorax profundi sp. nov., isolated from 1000 m-depth seawater of the Mariana Trench.</title>
        <authorList>
            <person name="Liu J."/>
        </authorList>
    </citation>
    <scope>NUCLEOTIDE SEQUENCE [LARGE SCALE GENOMIC DNA]</scope>
    <source>
        <strain evidence="10 11">MTEO17</strain>
    </source>
</reference>
<dbReference type="InterPro" id="IPR020846">
    <property type="entry name" value="MFS_dom"/>
</dbReference>
<dbReference type="PROSITE" id="PS50850">
    <property type="entry name" value="MFS"/>
    <property type="match status" value="1"/>
</dbReference>
<feature type="transmembrane region" description="Helical" evidence="8">
    <location>
        <begin position="106"/>
        <end position="127"/>
    </location>
</feature>
<evidence type="ECO:0000313" key="11">
    <source>
        <dbReference type="Proteomes" id="UP000283734"/>
    </source>
</evidence>
<accession>A0A418XX03</accession>
<comment type="caution">
    <text evidence="10">The sequence shown here is derived from an EMBL/GenBank/DDBJ whole genome shotgun (WGS) entry which is preliminary data.</text>
</comment>
<evidence type="ECO:0000256" key="5">
    <source>
        <dbReference type="ARBA" id="ARBA00022989"/>
    </source>
</evidence>
<evidence type="ECO:0000256" key="1">
    <source>
        <dbReference type="ARBA" id="ARBA00004651"/>
    </source>
</evidence>
<feature type="domain" description="Major facilitator superfamily (MFS) profile" evidence="9">
    <location>
        <begin position="15"/>
        <end position="507"/>
    </location>
</feature>
<feature type="transmembrane region" description="Helical" evidence="8">
    <location>
        <begin position="474"/>
        <end position="498"/>
    </location>
</feature>
<keyword evidence="3" id="KW-1003">Cell membrane</keyword>
<feature type="transmembrane region" description="Helical" evidence="8">
    <location>
        <begin position="405"/>
        <end position="422"/>
    </location>
</feature>
<evidence type="ECO:0000256" key="3">
    <source>
        <dbReference type="ARBA" id="ARBA00022475"/>
    </source>
</evidence>
<name>A0A418XX03_9GAMM</name>
<feature type="transmembrane region" description="Helical" evidence="8">
    <location>
        <begin position="12"/>
        <end position="36"/>
    </location>
</feature>
<feature type="transmembrane region" description="Helical" evidence="8">
    <location>
        <begin position="165"/>
        <end position="190"/>
    </location>
</feature>
<dbReference type="Proteomes" id="UP000283734">
    <property type="component" value="Unassembled WGS sequence"/>
</dbReference>
<keyword evidence="5 8" id="KW-1133">Transmembrane helix</keyword>
<dbReference type="InterPro" id="IPR011701">
    <property type="entry name" value="MFS"/>
</dbReference>
<feature type="region of interest" description="Disordered" evidence="7">
    <location>
        <begin position="503"/>
        <end position="536"/>
    </location>
</feature>
<keyword evidence="11" id="KW-1185">Reference proteome</keyword>
<evidence type="ECO:0000256" key="2">
    <source>
        <dbReference type="ARBA" id="ARBA00022448"/>
    </source>
</evidence>
<keyword evidence="6 8" id="KW-0472">Membrane</keyword>
<dbReference type="Gene3D" id="1.20.1250.20">
    <property type="entry name" value="MFS general substrate transporter like domains"/>
    <property type="match status" value="1"/>
</dbReference>
<dbReference type="PANTHER" id="PTHR42718:SF47">
    <property type="entry name" value="METHYL VIOLOGEN RESISTANCE PROTEIN SMVA"/>
    <property type="match status" value="1"/>
</dbReference>
<dbReference type="AlphaFoldDB" id="A0A418XX03"/>
<dbReference type="Pfam" id="PF07690">
    <property type="entry name" value="MFS_1"/>
    <property type="match status" value="1"/>
</dbReference>
<dbReference type="GO" id="GO:0022857">
    <property type="term" value="F:transmembrane transporter activity"/>
    <property type="evidence" value="ECO:0007669"/>
    <property type="project" value="InterPro"/>
</dbReference>
<feature type="transmembrane region" description="Helical" evidence="8">
    <location>
        <begin position="226"/>
        <end position="246"/>
    </location>
</feature>
<feature type="transmembrane region" description="Helical" evidence="8">
    <location>
        <begin position="334"/>
        <end position="352"/>
    </location>
</feature>
<evidence type="ECO:0000256" key="7">
    <source>
        <dbReference type="SAM" id="MobiDB-lite"/>
    </source>
</evidence>
<feature type="transmembrane region" description="Helical" evidence="8">
    <location>
        <begin position="358"/>
        <end position="384"/>
    </location>
</feature>
<evidence type="ECO:0000256" key="8">
    <source>
        <dbReference type="SAM" id="Phobius"/>
    </source>
</evidence>
<gene>
    <name evidence="10" type="ORF">D4A39_11600</name>
</gene>
<dbReference type="PANTHER" id="PTHR42718">
    <property type="entry name" value="MAJOR FACILITATOR SUPERFAMILY MULTIDRUG TRANSPORTER MFSC"/>
    <property type="match status" value="1"/>
</dbReference>
<dbReference type="RefSeq" id="WP_119918147.1">
    <property type="nucleotide sequence ID" value="NZ_QYYA01000003.1"/>
</dbReference>
<dbReference type="CDD" id="cd17321">
    <property type="entry name" value="MFS_MMR_MDR_like"/>
    <property type="match status" value="1"/>
</dbReference>
<feature type="transmembrane region" description="Helical" evidence="8">
    <location>
        <begin position="139"/>
        <end position="159"/>
    </location>
</feature>
<evidence type="ECO:0000256" key="4">
    <source>
        <dbReference type="ARBA" id="ARBA00022692"/>
    </source>
</evidence>
<protein>
    <submittedName>
        <fullName evidence="10">MFS transporter</fullName>
    </submittedName>
</protein>
<feature type="transmembrane region" description="Helical" evidence="8">
    <location>
        <begin position="267"/>
        <end position="290"/>
    </location>
</feature>
<keyword evidence="2" id="KW-0813">Transport</keyword>
<dbReference type="Gene3D" id="1.20.1720.10">
    <property type="entry name" value="Multidrug resistance protein D"/>
    <property type="match status" value="1"/>
</dbReference>